<dbReference type="EMBL" id="JACDQQ010001188">
    <property type="protein sequence ID" value="MBA0085742.1"/>
    <property type="molecule type" value="Genomic_DNA"/>
</dbReference>
<gene>
    <name evidence="1" type="ORF">HRJ53_12160</name>
</gene>
<evidence type="ECO:0000313" key="1">
    <source>
        <dbReference type="EMBL" id="MBA0085742.1"/>
    </source>
</evidence>
<accession>A0A7V8SXI1</accession>
<comment type="caution">
    <text evidence="1">The sequence shown here is derived from an EMBL/GenBank/DDBJ whole genome shotgun (WGS) entry which is preliminary data.</text>
</comment>
<keyword evidence="2" id="KW-1185">Reference proteome</keyword>
<name>A0A7V8SXI1_9BACT</name>
<reference evidence="1" key="1">
    <citation type="submission" date="2020-06" db="EMBL/GenBank/DDBJ databases">
        <title>Legume-microbial interactions unlock mineral nutrients during tropical forest succession.</title>
        <authorList>
            <person name="Epihov D.Z."/>
        </authorList>
    </citation>
    <scope>NUCLEOTIDE SEQUENCE [LARGE SCALE GENOMIC DNA]</scope>
    <source>
        <strain evidence="1">Pan2503</strain>
    </source>
</reference>
<protein>
    <submittedName>
        <fullName evidence="1">Uncharacterized protein</fullName>
    </submittedName>
</protein>
<feature type="non-terminal residue" evidence="1">
    <location>
        <position position="52"/>
    </location>
</feature>
<organism evidence="1 2">
    <name type="scientific">Candidatus Acidiferrum panamense</name>
    <dbReference type="NCBI Taxonomy" id="2741543"/>
    <lineage>
        <taxon>Bacteria</taxon>
        <taxon>Pseudomonadati</taxon>
        <taxon>Acidobacteriota</taxon>
        <taxon>Terriglobia</taxon>
        <taxon>Candidatus Acidiferrales</taxon>
        <taxon>Candidatus Acidiferrum</taxon>
    </lineage>
</organism>
<evidence type="ECO:0000313" key="2">
    <source>
        <dbReference type="Proteomes" id="UP000567293"/>
    </source>
</evidence>
<dbReference type="AlphaFoldDB" id="A0A7V8SXI1"/>
<dbReference type="Proteomes" id="UP000567293">
    <property type="component" value="Unassembled WGS sequence"/>
</dbReference>
<sequence length="52" mass="5609">MAALQEASVQAVELETVREEIPDLMLTEDTLYARLKKAGRVLPMSTSTGGST</sequence>
<proteinExistence type="predicted"/>